<feature type="disulfide bond" evidence="5">
    <location>
        <begin position="608"/>
        <end position="612"/>
    </location>
</feature>
<dbReference type="GO" id="GO:0042742">
    <property type="term" value="P:defense response to bacterium"/>
    <property type="evidence" value="ECO:0007669"/>
    <property type="project" value="InterPro"/>
</dbReference>
<gene>
    <name evidence="10" type="ORF">POTOM_020656</name>
</gene>
<dbReference type="GO" id="GO:0008270">
    <property type="term" value="F:zinc ion binding"/>
    <property type="evidence" value="ECO:0007669"/>
    <property type="project" value="UniProtKB-KW"/>
</dbReference>
<keyword evidence="1" id="KW-0479">Metal-binding</keyword>
<dbReference type="PANTHER" id="PTHR46293:SF1">
    <property type="entry name" value="OS03G0632800 PROTEIN"/>
    <property type="match status" value="1"/>
</dbReference>
<feature type="domain" description="RING-type" evidence="7">
    <location>
        <begin position="238"/>
        <end position="279"/>
    </location>
</feature>
<evidence type="ECO:0000259" key="9">
    <source>
        <dbReference type="PROSITE" id="PS51174"/>
    </source>
</evidence>
<evidence type="ECO:0000259" key="8">
    <source>
        <dbReference type="PROSITE" id="PS50941"/>
    </source>
</evidence>
<dbReference type="CDD" id="cd00035">
    <property type="entry name" value="ChtBD1"/>
    <property type="match status" value="1"/>
</dbReference>
<comment type="caution">
    <text evidence="5">Lacks conserved residue(s) required for the propagation of feature annotation.</text>
</comment>
<proteinExistence type="predicted"/>
<dbReference type="PANTHER" id="PTHR46293">
    <property type="entry name" value="E3 UBIQUITIN PROTEIN LIGASE DRIP1"/>
    <property type="match status" value="1"/>
</dbReference>
<feature type="region of interest" description="Disordered" evidence="6">
    <location>
        <begin position="743"/>
        <end position="789"/>
    </location>
</feature>
<sequence length="1020" mass="112375">MPQPQMRRNGEVKLVDRIPFVPSCYCHCPELWPAIKLEAGLVLTIFAVASGAFVEQVMIIVHLPRIVKATADPVVAAVAVVAVEVARVLPIQYGWTAFCGPVGPRGQASCGRCLRAVTNTGTGAQATVRIVDQCSNGGLDMDAGVFRQLDTDGRGKAQGHLIVNYQFFKSLFLWKYGAVKALSFNGYNVIPVFSSFLSSLQFVLIVSYWQSNMTCQEKEMVEQVVRVKRKKLEACMTCPLCNHLLNEATTISLCLHTFCRKCIYKKLTFEKVDCCPICNMHLGRLPIEKLRPDNYLQDMRAKIFPFKRREVKAFEVMPSVALPKKKKGEQGERARGLQTSRADDLVPQGRGQDDGESLGSQMFTAYSIPLEASLDPSFPVYVNFLHLTEELQDSKVIPESEESIRDLGLVPQVVSQSGKGSLALPDEVSDIPTTTEPHKNGSSSNSEAFNTMAITPLASNSPIAVEFESLANMLSSSQLNLHNQFHISQLLRFITEELAKHSKDNLTSILEFAVLNLSKQTFNPDQLEAALASTWKKLQDSLHQLEAKSTDSLQDILTPAFYYQMTAAAAQNSGRQAGGRTCANNLCCSQWGFCGTSDDRYCSPSKNCLSSCRPGGTGSELVLNSKPVCRKCIYEKLSDEEVDCCPVCNMNLGCLPVDKLRADHSLQDIRAKIFPFKRRKVKPPEIIPSIALPAKRKERSLSSLVVSTYKVPIQTGLTGRRSKAGARKAAALRGCSFTVEESKNADSAKDNLSSPGFPVKSIQKKRLDSSVAEPSTEQRPNDDGEGDDVQMIEGKADLWTPLNCLVEAANRTKSSKSHSQGLSLAKFGLLDGPDSKPHLYESRAESPNGQHGDIYMAKTKNEHGQGIRVLDDKNGTNSLPVSVKRRRLTAARKRAVMSEGLSASAQAMVDAAGAKSNRRNGPIWFSLVASEDQKRDASLPQISTCYLRIKDGKMPVSFIQKYLVKKLDLGSETEVSSSLFKFVSSIVSPRPFIMALKALEIENRFELCNYYTEPLEIKFV</sequence>
<evidence type="ECO:0000256" key="3">
    <source>
        <dbReference type="ARBA" id="ARBA00022833"/>
    </source>
</evidence>
<dbReference type="AlphaFoldDB" id="A0A8X7ZSM8"/>
<dbReference type="GO" id="GO:0004842">
    <property type="term" value="F:ubiquitin-protein transferase activity"/>
    <property type="evidence" value="ECO:0007669"/>
    <property type="project" value="InterPro"/>
</dbReference>
<dbReference type="OrthoDB" id="1305878at2759"/>
<dbReference type="Pfam" id="PF00187">
    <property type="entry name" value="Chitin_bind_1"/>
    <property type="match status" value="1"/>
</dbReference>
<organism evidence="10 11">
    <name type="scientific">Populus tomentosa</name>
    <name type="common">Chinese white poplar</name>
    <dbReference type="NCBI Taxonomy" id="118781"/>
    <lineage>
        <taxon>Eukaryota</taxon>
        <taxon>Viridiplantae</taxon>
        <taxon>Streptophyta</taxon>
        <taxon>Embryophyta</taxon>
        <taxon>Tracheophyta</taxon>
        <taxon>Spermatophyta</taxon>
        <taxon>Magnoliopsida</taxon>
        <taxon>eudicotyledons</taxon>
        <taxon>Gunneridae</taxon>
        <taxon>Pentapetalae</taxon>
        <taxon>rosids</taxon>
        <taxon>fabids</taxon>
        <taxon>Malpighiales</taxon>
        <taxon>Salicaceae</taxon>
        <taxon>Saliceae</taxon>
        <taxon>Populus</taxon>
    </lineage>
</organism>
<dbReference type="GO" id="GO:0050832">
    <property type="term" value="P:defense response to fungus"/>
    <property type="evidence" value="ECO:0007669"/>
    <property type="project" value="InterPro"/>
</dbReference>
<dbReference type="Pfam" id="PF00967">
    <property type="entry name" value="Barwin"/>
    <property type="match status" value="1"/>
</dbReference>
<evidence type="ECO:0000256" key="6">
    <source>
        <dbReference type="SAM" id="MobiDB-lite"/>
    </source>
</evidence>
<dbReference type="InterPro" id="IPR001153">
    <property type="entry name" value="Barwin_dom"/>
</dbReference>
<dbReference type="PROSITE" id="PS00518">
    <property type="entry name" value="ZF_RING_1"/>
    <property type="match status" value="1"/>
</dbReference>
<evidence type="ECO:0000259" key="7">
    <source>
        <dbReference type="PROSITE" id="PS50089"/>
    </source>
</evidence>
<evidence type="ECO:0000256" key="4">
    <source>
        <dbReference type="PROSITE-ProRule" id="PRU00175"/>
    </source>
</evidence>
<dbReference type="InterPro" id="IPR001841">
    <property type="entry name" value="Znf_RING"/>
</dbReference>
<dbReference type="EMBL" id="JAAWWB010000010">
    <property type="protein sequence ID" value="KAG6773382.1"/>
    <property type="molecule type" value="Genomic_DNA"/>
</dbReference>
<reference evidence="10" key="1">
    <citation type="journal article" date="2020" name="bioRxiv">
        <title>Hybrid origin of Populus tomentosa Carr. identified through genome sequencing and phylogenomic analysis.</title>
        <authorList>
            <person name="An X."/>
            <person name="Gao K."/>
            <person name="Chen Z."/>
            <person name="Li J."/>
            <person name="Yang X."/>
            <person name="Yang X."/>
            <person name="Zhou J."/>
            <person name="Guo T."/>
            <person name="Zhao T."/>
            <person name="Huang S."/>
            <person name="Miao D."/>
            <person name="Khan W.U."/>
            <person name="Rao P."/>
            <person name="Ye M."/>
            <person name="Lei B."/>
            <person name="Liao W."/>
            <person name="Wang J."/>
            <person name="Ji L."/>
            <person name="Li Y."/>
            <person name="Guo B."/>
            <person name="Mustafa N.S."/>
            <person name="Li S."/>
            <person name="Yun Q."/>
            <person name="Keller S.R."/>
            <person name="Mao J."/>
            <person name="Zhang R."/>
            <person name="Strauss S.H."/>
        </authorList>
    </citation>
    <scope>NUCLEOTIDE SEQUENCE</scope>
    <source>
        <strain evidence="10">GM15</strain>
        <tissue evidence="10">Leaf</tissue>
    </source>
</reference>
<accession>A0A8X7ZSM8</accession>
<name>A0A8X7ZSM8_POPTO</name>
<evidence type="ECO:0000256" key="5">
    <source>
        <dbReference type="PROSITE-ProRule" id="PRU00261"/>
    </source>
</evidence>
<dbReference type="CDD" id="cd16525">
    <property type="entry name" value="RING-HC_PCGF"/>
    <property type="match status" value="1"/>
</dbReference>
<dbReference type="PROSITE" id="PS50089">
    <property type="entry name" value="ZF_RING_2"/>
    <property type="match status" value="1"/>
</dbReference>
<dbReference type="SMART" id="SM00184">
    <property type="entry name" value="RING"/>
    <property type="match status" value="1"/>
</dbReference>
<evidence type="ECO:0000256" key="2">
    <source>
        <dbReference type="ARBA" id="ARBA00022771"/>
    </source>
</evidence>
<dbReference type="InterPro" id="IPR044807">
    <property type="entry name" value="DRIP1-like"/>
</dbReference>
<dbReference type="PROSITE" id="PS50941">
    <property type="entry name" value="CHIT_BIND_I_2"/>
    <property type="match status" value="1"/>
</dbReference>
<dbReference type="InterPro" id="IPR017907">
    <property type="entry name" value="Znf_RING_CS"/>
</dbReference>
<keyword evidence="2 4" id="KW-0863">Zinc-finger</keyword>
<feature type="disulfide bond" evidence="5">
    <location>
        <begin position="582"/>
        <end position="594"/>
    </location>
</feature>
<dbReference type="InterPro" id="IPR001002">
    <property type="entry name" value="Chitin-bd_1"/>
</dbReference>
<feature type="domain" description="Barwin" evidence="9">
    <location>
        <begin position="92"/>
        <end position="172"/>
    </location>
</feature>
<dbReference type="GO" id="GO:0008061">
    <property type="term" value="F:chitin binding"/>
    <property type="evidence" value="ECO:0007669"/>
    <property type="project" value="UniProtKB-UniRule"/>
</dbReference>
<dbReference type="Proteomes" id="UP000886885">
    <property type="component" value="Chromosome 5D"/>
</dbReference>
<keyword evidence="3" id="KW-0862">Zinc</keyword>
<dbReference type="SMART" id="SM00270">
    <property type="entry name" value="ChtBD1"/>
    <property type="match status" value="1"/>
</dbReference>
<feature type="region of interest" description="Disordered" evidence="6">
    <location>
        <begin position="325"/>
        <end position="358"/>
    </location>
</feature>
<evidence type="ECO:0008006" key="12">
    <source>
        <dbReference type="Google" id="ProtNLM"/>
    </source>
</evidence>
<evidence type="ECO:0000313" key="10">
    <source>
        <dbReference type="EMBL" id="KAG6773382.1"/>
    </source>
</evidence>
<evidence type="ECO:0000256" key="1">
    <source>
        <dbReference type="ARBA" id="ARBA00022723"/>
    </source>
</evidence>
<feature type="domain" description="Chitin-binding type-1" evidence="8">
    <location>
        <begin position="570"/>
        <end position="614"/>
    </location>
</feature>
<keyword evidence="5" id="KW-1015">Disulfide bond</keyword>
<dbReference type="PROSITE" id="PS51174">
    <property type="entry name" value="BARWIN_3"/>
    <property type="match status" value="1"/>
</dbReference>
<comment type="caution">
    <text evidence="10">The sequence shown here is derived from an EMBL/GenBank/DDBJ whole genome shotgun (WGS) entry which is preliminary data.</text>
</comment>
<feature type="compositionally biased region" description="Polar residues" evidence="6">
    <location>
        <begin position="431"/>
        <end position="447"/>
    </location>
</feature>
<keyword evidence="5" id="KW-0147">Chitin-binding</keyword>
<evidence type="ECO:0000313" key="11">
    <source>
        <dbReference type="Proteomes" id="UP000886885"/>
    </source>
</evidence>
<keyword evidence="11" id="KW-1185">Reference proteome</keyword>
<protein>
    <recommendedName>
        <fullName evidence="12">RING-type domain-containing protein</fullName>
    </recommendedName>
</protein>
<feature type="region of interest" description="Disordered" evidence="6">
    <location>
        <begin position="420"/>
        <end position="447"/>
    </location>
</feature>